<dbReference type="EMBL" id="CP058214">
    <property type="protein sequence ID" value="QPC43039.1"/>
    <property type="molecule type" value="Genomic_DNA"/>
</dbReference>
<feature type="region of interest" description="Disordered" evidence="1">
    <location>
        <begin position="100"/>
        <end position="156"/>
    </location>
</feature>
<reference evidence="2 3" key="1">
    <citation type="submission" date="2020-06" db="EMBL/GenBank/DDBJ databases">
        <title>Genome sequence of 2 isolates from Red Sea Mangroves.</title>
        <authorList>
            <person name="Sefrji F."/>
            <person name="Michoud G."/>
            <person name="Merlino G."/>
            <person name="Daffonchio D."/>
        </authorList>
    </citation>
    <scope>NUCLEOTIDE SEQUENCE [LARGE SCALE GENOMIC DNA]</scope>
    <source>
        <strain evidence="2 3">R1DC25</strain>
    </source>
</reference>
<feature type="compositionally biased region" description="Basic and acidic residues" evidence="1">
    <location>
        <begin position="100"/>
        <end position="109"/>
    </location>
</feature>
<evidence type="ECO:0000256" key="1">
    <source>
        <dbReference type="SAM" id="MobiDB-lite"/>
    </source>
</evidence>
<proteinExistence type="predicted"/>
<gene>
    <name evidence="2" type="ORF">HW532_10255</name>
</gene>
<dbReference type="KEGG" id="kmn:HW532_10255"/>
<dbReference type="RefSeq" id="WP_213164278.1">
    <property type="nucleotide sequence ID" value="NZ_CP058214.1"/>
</dbReference>
<sequence length="156" mass="17141">MTRPSRTRDAGHDARGNIIDIEDWLFRVTGQGSPAGGPQGERASPEEFLVVWLSMLPDGERPARAARAMLERFNASRRSPPTLYELRLHELLGAVACHDAGEAENDRSGPGRRGGRRAARARKSDVIPFPNRAPEAPEDADGKAPSLPPRSHVHRR</sequence>
<organism evidence="2 3">
    <name type="scientific">Kaustia mangrovi</name>
    <dbReference type="NCBI Taxonomy" id="2593653"/>
    <lineage>
        <taxon>Bacteria</taxon>
        <taxon>Pseudomonadati</taxon>
        <taxon>Pseudomonadota</taxon>
        <taxon>Alphaproteobacteria</taxon>
        <taxon>Hyphomicrobiales</taxon>
        <taxon>Parvibaculaceae</taxon>
        <taxon>Kaustia</taxon>
    </lineage>
</organism>
<accession>A0A7S8C4A1</accession>
<name>A0A7S8C4A1_9HYPH</name>
<protein>
    <submittedName>
        <fullName evidence="2">Uncharacterized protein</fullName>
    </submittedName>
</protein>
<keyword evidence="3" id="KW-1185">Reference proteome</keyword>
<dbReference type="Proteomes" id="UP000593594">
    <property type="component" value="Chromosome"/>
</dbReference>
<dbReference type="AlphaFoldDB" id="A0A7S8C4A1"/>
<evidence type="ECO:0000313" key="2">
    <source>
        <dbReference type="EMBL" id="QPC43039.1"/>
    </source>
</evidence>
<evidence type="ECO:0000313" key="3">
    <source>
        <dbReference type="Proteomes" id="UP000593594"/>
    </source>
</evidence>